<name>A0A9Q1EU37_SYNKA</name>
<dbReference type="PANTHER" id="PTHR12962">
    <property type="entry name" value="CALCIUM-REGULATED HEAT STABLE PROTEIN CRHSP-24-RELATED"/>
    <property type="match status" value="1"/>
</dbReference>
<dbReference type="AlphaFoldDB" id="A0A9Q1EU37"/>
<dbReference type="EMBL" id="JAINUF010000012">
    <property type="protein sequence ID" value="KAJ8345084.1"/>
    <property type="molecule type" value="Genomic_DNA"/>
</dbReference>
<dbReference type="Gene3D" id="2.40.50.140">
    <property type="entry name" value="Nucleic acid-binding proteins"/>
    <property type="match status" value="1"/>
</dbReference>
<proteinExistence type="predicted"/>
<protein>
    <submittedName>
        <fullName evidence="2">Uncharacterized protein</fullName>
    </submittedName>
</protein>
<feature type="compositionally biased region" description="Polar residues" evidence="1">
    <location>
        <begin position="1"/>
        <end position="13"/>
    </location>
</feature>
<dbReference type="GO" id="GO:0003730">
    <property type="term" value="F:mRNA 3'-UTR binding"/>
    <property type="evidence" value="ECO:0007669"/>
    <property type="project" value="TreeGrafter"/>
</dbReference>
<reference evidence="2" key="1">
    <citation type="journal article" date="2023" name="Science">
        <title>Genome structures resolve the early diversification of teleost fishes.</title>
        <authorList>
            <person name="Parey E."/>
            <person name="Louis A."/>
            <person name="Montfort J."/>
            <person name="Bouchez O."/>
            <person name="Roques C."/>
            <person name="Iampietro C."/>
            <person name="Lluch J."/>
            <person name="Castinel A."/>
            <person name="Donnadieu C."/>
            <person name="Desvignes T."/>
            <person name="Floi Bucao C."/>
            <person name="Jouanno E."/>
            <person name="Wen M."/>
            <person name="Mejri S."/>
            <person name="Dirks R."/>
            <person name="Jansen H."/>
            <person name="Henkel C."/>
            <person name="Chen W.J."/>
            <person name="Zahm M."/>
            <person name="Cabau C."/>
            <person name="Klopp C."/>
            <person name="Thompson A.W."/>
            <person name="Robinson-Rechavi M."/>
            <person name="Braasch I."/>
            <person name="Lecointre G."/>
            <person name="Bobe J."/>
            <person name="Postlethwait J.H."/>
            <person name="Berthelot C."/>
            <person name="Roest Crollius H."/>
            <person name="Guiguen Y."/>
        </authorList>
    </citation>
    <scope>NUCLEOTIDE SEQUENCE</scope>
    <source>
        <strain evidence="2">WJC10195</strain>
    </source>
</reference>
<dbReference type="InterPro" id="IPR052069">
    <property type="entry name" value="Ca-reg_mRNA-binding_domain"/>
</dbReference>
<sequence>MSSEATPVQQGAPQSLLSPGSPISPSSLALPKCRTRDRSPSPMRGYLIPSPPANSPNPHLFCNCTCIRGAPASPVSASVSHDPKATASSHHLTAATTSLCTSQTSRGSTCRWKGDEVSYKICCIPPKMEKVQAVEVTITHLAPGSKHETWSGNVVSS</sequence>
<accession>A0A9Q1EU37</accession>
<dbReference type="PANTHER" id="PTHR12962:SF3">
    <property type="entry name" value="CALCIUM-REGULATED HEAT-STABLE PROTEIN 1"/>
    <property type="match status" value="1"/>
</dbReference>
<evidence type="ECO:0000313" key="2">
    <source>
        <dbReference type="EMBL" id="KAJ8345084.1"/>
    </source>
</evidence>
<comment type="caution">
    <text evidence="2">The sequence shown here is derived from an EMBL/GenBank/DDBJ whole genome shotgun (WGS) entry which is preliminary data.</text>
</comment>
<feature type="region of interest" description="Disordered" evidence="1">
    <location>
        <begin position="1"/>
        <end position="44"/>
    </location>
</feature>
<dbReference type="InterPro" id="IPR012340">
    <property type="entry name" value="NA-bd_OB-fold"/>
</dbReference>
<organism evidence="2 3">
    <name type="scientific">Synaphobranchus kaupii</name>
    <name type="common">Kaup's arrowtooth eel</name>
    <dbReference type="NCBI Taxonomy" id="118154"/>
    <lineage>
        <taxon>Eukaryota</taxon>
        <taxon>Metazoa</taxon>
        <taxon>Chordata</taxon>
        <taxon>Craniata</taxon>
        <taxon>Vertebrata</taxon>
        <taxon>Euteleostomi</taxon>
        <taxon>Actinopterygii</taxon>
        <taxon>Neopterygii</taxon>
        <taxon>Teleostei</taxon>
        <taxon>Anguilliformes</taxon>
        <taxon>Synaphobranchidae</taxon>
        <taxon>Synaphobranchus</taxon>
    </lineage>
</organism>
<evidence type="ECO:0000256" key="1">
    <source>
        <dbReference type="SAM" id="MobiDB-lite"/>
    </source>
</evidence>
<keyword evidence="3" id="KW-1185">Reference proteome</keyword>
<evidence type="ECO:0000313" key="3">
    <source>
        <dbReference type="Proteomes" id="UP001152622"/>
    </source>
</evidence>
<dbReference type="GO" id="GO:0005737">
    <property type="term" value="C:cytoplasm"/>
    <property type="evidence" value="ECO:0007669"/>
    <property type="project" value="TreeGrafter"/>
</dbReference>
<dbReference type="GO" id="GO:0043488">
    <property type="term" value="P:regulation of mRNA stability"/>
    <property type="evidence" value="ECO:0007669"/>
    <property type="project" value="TreeGrafter"/>
</dbReference>
<feature type="compositionally biased region" description="Low complexity" evidence="1">
    <location>
        <begin position="15"/>
        <end position="31"/>
    </location>
</feature>
<dbReference type="Proteomes" id="UP001152622">
    <property type="component" value="Chromosome 12"/>
</dbReference>
<gene>
    <name evidence="2" type="ORF">SKAU_G00292770</name>
</gene>